<feature type="transmembrane region" description="Helical" evidence="6">
    <location>
        <begin position="34"/>
        <end position="50"/>
    </location>
</feature>
<gene>
    <name evidence="7" type="ORF">QO018_003244</name>
</gene>
<accession>A0ABU0MLM4</accession>
<keyword evidence="8" id="KW-1185">Reference proteome</keyword>
<dbReference type="Proteomes" id="UP001244552">
    <property type="component" value="Unassembled WGS sequence"/>
</dbReference>
<dbReference type="InterPro" id="IPR005171">
    <property type="entry name" value="Cyt_c_oxidase_su4_prok"/>
</dbReference>
<dbReference type="EMBL" id="JAUSVU010000011">
    <property type="protein sequence ID" value="MDQ0534371.1"/>
    <property type="molecule type" value="Genomic_DNA"/>
</dbReference>
<evidence type="ECO:0008006" key="9">
    <source>
        <dbReference type="Google" id="ProtNLM"/>
    </source>
</evidence>
<evidence type="ECO:0000256" key="3">
    <source>
        <dbReference type="ARBA" id="ARBA00022692"/>
    </source>
</evidence>
<evidence type="ECO:0000313" key="7">
    <source>
        <dbReference type="EMBL" id="MDQ0534371.1"/>
    </source>
</evidence>
<feature type="transmembrane region" description="Helical" evidence="6">
    <location>
        <begin position="71"/>
        <end position="95"/>
    </location>
</feature>
<proteinExistence type="predicted"/>
<sequence length="101" mass="10099">MRFDRLTLSWFLLLGLSAVTLLFARHGAAAGAGGATGITGAALLLALAVAKGREILLHYLELAGSPAWARAFTGALAALAGAILLVYAAGQAGWIGPGGTP</sequence>
<keyword evidence="5 6" id="KW-0472">Membrane</keyword>
<protein>
    <recommendedName>
        <fullName evidence="9">Cytochrome c oxidase subunit IV</fullName>
    </recommendedName>
</protein>
<dbReference type="RefSeq" id="WP_209984398.1">
    <property type="nucleotide sequence ID" value="NZ_JAGINO010000014.1"/>
</dbReference>
<keyword evidence="4 6" id="KW-1133">Transmembrane helix</keyword>
<comment type="caution">
    <text evidence="7">The sequence shown here is derived from an EMBL/GenBank/DDBJ whole genome shotgun (WGS) entry which is preliminary data.</text>
</comment>
<name>A0ABU0MLM4_9PROT</name>
<comment type="subcellular location">
    <subcellularLocation>
        <location evidence="1">Cell membrane</location>
        <topology evidence="1">Multi-pass membrane protein</topology>
    </subcellularLocation>
</comment>
<evidence type="ECO:0000256" key="6">
    <source>
        <dbReference type="SAM" id="Phobius"/>
    </source>
</evidence>
<reference evidence="7 8" key="1">
    <citation type="submission" date="2023-07" db="EMBL/GenBank/DDBJ databases">
        <title>Genomic Encyclopedia of Type Strains, Phase IV (KMG-IV): sequencing the most valuable type-strain genomes for metagenomic binning, comparative biology and taxonomic classification.</title>
        <authorList>
            <person name="Goeker M."/>
        </authorList>
    </citation>
    <scope>NUCLEOTIDE SEQUENCE [LARGE SCALE GENOMIC DNA]</scope>
    <source>
        <strain evidence="7 8">DSM 19922</strain>
    </source>
</reference>
<evidence type="ECO:0000256" key="4">
    <source>
        <dbReference type="ARBA" id="ARBA00022989"/>
    </source>
</evidence>
<evidence type="ECO:0000256" key="5">
    <source>
        <dbReference type="ARBA" id="ARBA00023136"/>
    </source>
</evidence>
<evidence type="ECO:0000256" key="2">
    <source>
        <dbReference type="ARBA" id="ARBA00022475"/>
    </source>
</evidence>
<keyword evidence="3 6" id="KW-0812">Transmembrane</keyword>
<evidence type="ECO:0000256" key="1">
    <source>
        <dbReference type="ARBA" id="ARBA00004651"/>
    </source>
</evidence>
<dbReference type="Pfam" id="PF03626">
    <property type="entry name" value="COX4_pro"/>
    <property type="match status" value="1"/>
</dbReference>
<evidence type="ECO:0000313" key="8">
    <source>
        <dbReference type="Proteomes" id="UP001244552"/>
    </source>
</evidence>
<keyword evidence="2" id="KW-1003">Cell membrane</keyword>
<organism evidence="7 8">
    <name type="scientific">Azospirillum picis</name>
    <dbReference type="NCBI Taxonomy" id="488438"/>
    <lineage>
        <taxon>Bacteria</taxon>
        <taxon>Pseudomonadati</taxon>
        <taxon>Pseudomonadota</taxon>
        <taxon>Alphaproteobacteria</taxon>
        <taxon>Rhodospirillales</taxon>
        <taxon>Azospirillaceae</taxon>
        <taxon>Azospirillum</taxon>
    </lineage>
</organism>